<gene>
    <name evidence="1" type="ORF">S06H3_52589</name>
</gene>
<reference evidence="1" key="1">
    <citation type="journal article" date="2014" name="Front. Microbiol.">
        <title>High frequency of phylogenetically diverse reductive dehalogenase-homologous genes in deep subseafloor sedimentary metagenomes.</title>
        <authorList>
            <person name="Kawai M."/>
            <person name="Futagami T."/>
            <person name="Toyoda A."/>
            <person name="Takaki Y."/>
            <person name="Nishi S."/>
            <person name="Hori S."/>
            <person name="Arai W."/>
            <person name="Tsubouchi T."/>
            <person name="Morono Y."/>
            <person name="Uchiyama I."/>
            <person name="Ito T."/>
            <person name="Fujiyama A."/>
            <person name="Inagaki F."/>
            <person name="Takami H."/>
        </authorList>
    </citation>
    <scope>NUCLEOTIDE SEQUENCE</scope>
    <source>
        <strain evidence="1">Expedition CK06-06</strain>
    </source>
</reference>
<sequence length="67" mass="7753">MEDADREDFLKSLHWYNAMIVGSTCEFCGKQIKTPLRVDVASNLKWYSFHVSCARKICKQLGIELDI</sequence>
<evidence type="ECO:0000313" key="1">
    <source>
        <dbReference type="EMBL" id="GAI50495.1"/>
    </source>
</evidence>
<dbReference type="EMBL" id="BARV01033459">
    <property type="protein sequence ID" value="GAI50495.1"/>
    <property type="molecule type" value="Genomic_DNA"/>
</dbReference>
<accession>X1QHM4</accession>
<protein>
    <recommendedName>
        <fullName evidence="2">PARP-type domain-containing protein</fullName>
    </recommendedName>
</protein>
<name>X1QHM4_9ZZZZ</name>
<proteinExistence type="predicted"/>
<organism evidence="1">
    <name type="scientific">marine sediment metagenome</name>
    <dbReference type="NCBI Taxonomy" id="412755"/>
    <lineage>
        <taxon>unclassified sequences</taxon>
        <taxon>metagenomes</taxon>
        <taxon>ecological metagenomes</taxon>
    </lineage>
</organism>
<comment type="caution">
    <text evidence="1">The sequence shown here is derived from an EMBL/GenBank/DDBJ whole genome shotgun (WGS) entry which is preliminary data.</text>
</comment>
<evidence type="ECO:0008006" key="2">
    <source>
        <dbReference type="Google" id="ProtNLM"/>
    </source>
</evidence>
<dbReference type="AlphaFoldDB" id="X1QHM4"/>